<organism evidence="1 2">
    <name type="scientific">Bombus vosnesenskii</name>
    <dbReference type="NCBI Taxonomy" id="207650"/>
    <lineage>
        <taxon>Eukaryota</taxon>
        <taxon>Metazoa</taxon>
        <taxon>Ecdysozoa</taxon>
        <taxon>Arthropoda</taxon>
        <taxon>Hexapoda</taxon>
        <taxon>Insecta</taxon>
        <taxon>Pterygota</taxon>
        <taxon>Neoptera</taxon>
        <taxon>Endopterygota</taxon>
        <taxon>Hymenoptera</taxon>
        <taxon>Apocrita</taxon>
        <taxon>Aculeata</taxon>
        <taxon>Apoidea</taxon>
        <taxon>Anthophila</taxon>
        <taxon>Apidae</taxon>
        <taxon>Bombus</taxon>
        <taxon>Pyrobombus</taxon>
    </lineage>
</organism>
<reference evidence="2" key="1">
    <citation type="submission" date="2025-08" db="UniProtKB">
        <authorList>
            <consortium name="RefSeq"/>
        </authorList>
    </citation>
    <scope>IDENTIFICATION</scope>
    <source>
        <tissue evidence="2">Muscle</tissue>
    </source>
</reference>
<protein>
    <submittedName>
        <fullName evidence="2">Uncharacterized protein LOC117234310</fullName>
    </submittedName>
</protein>
<accession>A0A6J3KH84</accession>
<gene>
    <name evidence="2" type="primary">LOC117234310</name>
</gene>
<evidence type="ECO:0000313" key="2">
    <source>
        <dbReference type="RefSeq" id="XP_033351284.1"/>
    </source>
</evidence>
<keyword evidence="1" id="KW-1185">Reference proteome</keyword>
<dbReference type="KEGG" id="bvk:117234310"/>
<name>A0A6J3KH84_9HYME</name>
<proteinExistence type="predicted"/>
<evidence type="ECO:0000313" key="1">
    <source>
        <dbReference type="Proteomes" id="UP000504631"/>
    </source>
</evidence>
<dbReference type="AlphaFoldDB" id="A0A6J3KH84"/>
<sequence>MGNFKSGEHNFKSTNIQELLNGHINIDNFSARELTSAVVNNPFEMTCSIVLPALRQLVCAQKTNIEWYVVTWTRNYDQTGFYERLDIAALRVLSVWNKNDG</sequence>
<dbReference type="RefSeq" id="XP_033351284.1">
    <property type="nucleotide sequence ID" value="XM_033495393.1"/>
</dbReference>
<dbReference type="Proteomes" id="UP000504631">
    <property type="component" value="Unplaced"/>
</dbReference>
<dbReference type="GeneID" id="117234310"/>